<evidence type="ECO:0000313" key="2">
    <source>
        <dbReference type="EMBL" id="POS83929.1"/>
    </source>
</evidence>
<proteinExistence type="predicted"/>
<keyword evidence="3" id="KW-1185">Reference proteome</keyword>
<accession>A0A2S4PPG9</accession>
<feature type="region of interest" description="Disordered" evidence="1">
    <location>
        <begin position="78"/>
        <end position="101"/>
    </location>
</feature>
<dbReference type="OrthoDB" id="10507347at2759"/>
<reference evidence="2 3" key="1">
    <citation type="submission" date="2017-10" db="EMBL/GenBank/DDBJ databases">
        <title>Development of genomic resources for the powdery mildew, Erysiphe pulchra.</title>
        <authorList>
            <person name="Wadl P.A."/>
            <person name="Mack B.M."/>
            <person name="Moore G."/>
            <person name="Beltz S.B."/>
        </authorList>
    </citation>
    <scope>NUCLEOTIDE SEQUENCE [LARGE SCALE GENOMIC DNA]</scope>
    <source>
        <strain evidence="2">Cflorida</strain>
    </source>
</reference>
<evidence type="ECO:0000313" key="3">
    <source>
        <dbReference type="Proteomes" id="UP000237438"/>
    </source>
</evidence>
<comment type="caution">
    <text evidence="2">The sequence shown here is derived from an EMBL/GenBank/DDBJ whole genome shotgun (WGS) entry which is preliminary data.</text>
</comment>
<dbReference type="AlphaFoldDB" id="A0A2S4PPG9"/>
<gene>
    <name evidence="2" type="ORF">EPUL_004258</name>
</gene>
<evidence type="ECO:0000256" key="1">
    <source>
        <dbReference type="SAM" id="MobiDB-lite"/>
    </source>
</evidence>
<organism evidence="2 3">
    <name type="scientific">Erysiphe pulchra</name>
    <dbReference type="NCBI Taxonomy" id="225359"/>
    <lineage>
        <taxon>Eukaryota</taxon>
        <taxon>Fungi</taxon>
        <taxon>Dikarya</taxon>
        <taxon>Ascomycota</taxon>
        <taxon>Pezizomycotina</taxon>
        <taxon>Leotiomycetes</taxon>
        <taxon>Erysiphales</taxon>
        <taxon>Erysiphaceae</taxon>
        <taxon>Erysiphe</taxon>
    </lineage>
</organism>
<dbReference type="EMBL" id="PEDP01001270">
    <property type="protein sequence ID" value="POS83929.1"/>
    <property type="molecule type" value="Genomic_DNA"/>
</dbReference>
<name>A0A2S4PPG9_9PEZI</name>
<sequence>MAPLASASKHVKFIRLAAYSAEALCKAEAIEKALRVSQCSTKEIIETEDDIMNEEMSDASDSVFGGETPRATISQCQTKTPTPVQNTPYTTSTSHTKSQNPEISRCSAALMSDIKGLLDLTSQYLQDLENKHPGVGSDFLALLTDGASRAMIGQRIYMAQPNQEITKIENTASWADVTATNISNHKASFFKRQRLLALAPQGQSKEDRKIMIRIGTDHEARKTGAYELKEKIKRLVSDSSPVPDVWKVPLGFAILAPTPAKAATISQAKTAIEENFGNAVVERQKIWTTFVIGPVPKTIQCIDGTREPMDGHLHEELVAVCEAVPIKYMNWRRSNNDEPCGHIRIYIPESKPGKPPSRLRFFGEAVSVQRIRKSNKFSVCTKFHGFHATRICVQSNKCHICGTDEHTGP</sequence>
<protein>
    <submittedName>
        <fullName evidence="2">Uncharacterized protein</fullName>
    </submittedName>
</protein>
<dbReference type="Proteomes" id="UP000237438">
    <property type="component" value="Unassembled WGS sequence"/>
</dbReference>
<feature type="non-terminal residue" evidence="2">
    <location>
        <position position="409"/>
    </location>
</feature>